<dbReference type="Proteomes" id="UP000069620">
    <property type="component" value="Unassembled WGS sequence"/>
</dbReference>
<dbReference type="STRING" id="146020.RMCB_0574"/>
<reference evidence="2" key="2">
    <citation type="submission" date="2016-02" db="EMBL/GenBank/DDBJ databases">
        <title>Draft genome sequence of five rapidly growing Mycobacterium species.</title>
        <authorList>
            <person name="Katahira K."/>
            <person name="Gotou Y."/>
            <person name="Iida K."/>
            <person name="Ogura Y."/>
            <person name="Hayashi T."/>
        </authorList>
    </citation>
    <scope>NUCLEOTIDE SEQUENCE [LARGE SCALE GENOMIC DNA]</scope>
    <source>
        <strain evidence="2">JCM15654</strain>
    </source>
</reference>
<dbReference type="EMBL" id="BCSX01000007">
    <property type="protein sequence ID" value="GAS86478.1"/>
    <property type="molecule type" value="Genomic_DNA"/>
</dbReference>
<sequence>MSPADSPEPVLPSRSQIENWDTSHLEAAANRWRTSASESDTLFAQHRLNVATPAGSEWEGAAKDAALDRVTADAAVVRNHADVIVEAADIAENGIVDIHAAQQKVLEAIAEAEADGFKVNDDLSVRDTRRADLSNMAARHTAARVYAEDIRWNAERLVAADTFVSERLQAKAVELDAIKFDDEQHN</sequence>
<proteinExistence type="predicted"/>
<accession>A0A124DZ71</accession>
<gene>
    <name evidence="1" type="ORF">RMCB_0574</name>
</gene>
<keyword evidence="2" id="KW-1185">Reference proteome</keyword>
<name>A0A124DZ71_9MYCO</name>
<dbReference type="RefSeq" id="WP_062827545.1">
    <property type="nucleotide sequence ID" value="NZ_BCSX01000007.1"/>
</dbReference>
<evidence type="ECO:0008006" key="3">
    <source>
        <dbReference type="Google" id="ProtNLM"/>
    </source>
</evidence>
<organism evidence="1 2">
    <name type="scientific">Mycolicibacterium brisbanense</name>
    <dbReference type="NCBI Taxonomy" id="146020"/>
    <lineage>
        <taxon>Bacteria</taxon>
        <taxon>Bacillati</taxon>
        <taxon>Actinomycetota</taxon>
        <taxon>Actinomycetes</taxon>
        <taxon>Mycobacteriales</taxon>
        <taxon>Mycobacteriaceae</taxon>
        <taxon>Mycolicibacterium</taxon>
    </lineage>
</organism>
<comment type="caution">
    <text evidence="1">The sequence shown here is derived from an EMBL/GenBank/DDBJ whole genome shotgun (WGS) entry which is preliminary data.</text>
</comment>
<evidence type="ECO:0000313" key="1">
    <source>
        <dbReference type="EMBL" id="GAS86478.1"/>
    </source>
</evidence>
<protein>
    <recommendedName>
        <fullName evidence="3">Transmembrane protein</fullName>
    </recommendedName>
</protein>
<dbReference type="AlphaFoldDB" id="A0A124DZ71"/>
<reference evidence="2" key="1">
    <citation type="journal article" date="2016" name="Genome Announc.">
        <title>Draft Genome Sequences of Five Rapidly Growing Mycobacterium Species, M. thermoresistibile, M. fortuitum subsp. acetamidolyticum, M. canariasense, M. brisbanense, and M. novocastrense.</title>
        <authorList>
            <person name="Katahira K."/>
            <person name="Ogura Y."/>
            <person name="Gotoh Y."/>
            <person name="Hayashi T."/>
        </authorList>
    </citation>
    <scope>NUCLEOTIDE SEQUENCE [LARGE SCALE GENOMIC DNA]</scope>
    <source>
        <strain evidence="2">JCM15654</strain>
    </source>
</reference>
<dbReference type="OrthoDB" id="4964680at2"/>
<evidence type="ECO:0000313" key="2">
    <source>
        <dbReference type="Proteomes" id="UP000069620"/>
    </source>
</evidence>